<dbReference type="EMBL" id="AGUD01000019">
    <property type="protein sequence ID" value="EHN12523.1"/>
    <property type="molecule type" value="Genomic_DNA"/>
</dbReference>
<dbReference type="Proteomes" id="UP000005143">
    <property type="component" value="Unassembled WGS sequence"/>
</dbReference>
<keyword evidence="3 5" id="KW-1133">Transmembrane helix</keyword>
<evidence type="ECO:0000256" key="1">
    <source>
        <dbReference type="ARBA" id="ARBA00004127"/>
    </source>
</evidence>
<accession>H0E184</accession>
<name>H0E184_9ACTN</name>
<feature type="transmembrane region" description="Helical" evidence="5">
    <location>
        <begin position="36"/>
        <end position="57"/>
    </location>
</feature>
<comment type="caution">
    <text evidence="6">The sequence shown here is derived from an EMBL/GenBank/DDBJ whole genome shotgun (WGS) entry which is preliminary data.</text>
</comment>
<keyword evidence="2 5" id="KW-0812">Transmembrane</keyword>
<protein>
    <recommendedName>
        <fullName evidence="8">Integral membrane protein</fullName>
    </recommendedName>
</protein>
<evidence type="ECO:0000256" key="4">
    <source>
        <dbReference type="ARBA" id="ARBA00023136"/>
    </source>
</evidence>
<comment type="subcellular location">
    <subcellularLocation>
        <location evidence="1">Endomembrane system</location>
        <topology evidence="1">Multi-pass membrane protein</topology>
    </subcellularLocation>
</comment>
<evidence type="ECO:0000256" key="3">
    <source>
        <dbReference type="ARBA" id="ARBA00022989"/>
    </source>
</evidence>
<dbReference type="RefSeq" id="WP_007570622.1">
    <property type="nucleotide sequence ID" value="NZ_AGUD01000019.1"/>
</dbReference>
<feature type="transmembrane region" description="Helical" evidence="5">
    <location>
        <begin position="198"/>
        <end position="215"/>
    </location>
</feature>
<dbReference type="Pfam" id="PF01988">
    <property type="entry name" value="VIT1"/>
    <property type="match status" value="1"/>
</dbReference>
<feature type="transmembrane region" description="Helical" evidence="5">
    <location>
        <begin position="227"/>
        <end position="249"/>
    </location>
</feature>
<evidence type="ECO:0000313" key="7">
    <source>
        <dbReference type="Proteomes" id="UP000005143"/>
    </source>
</evidence>
<sequence length="253" mass="26538">MTAAPTAETSLEGSHTADAIRDRLAGDRRPSLLRDAVYGAIDGTVTTFAVVAGVAGAQLSERVVIILGAANLLADGFSMAVSNFLGTRAAIQQRAQARRDEERHIELVPEGEREEVRQILAAKGFVGRQLEEAVDVITADRRVWVDTMMQDELGYAGDSPDPLRSAMATMAAFLVVGFLPLAVYVADLLVPGRIPAPFAWSTGLTAVGFLVIGVLKARVVGQARIRGALETLFVGGAAAALAFAVGVLLQGVG</sequence>
<dbReference type="GO" id="GO:0012505">
    <property type="term" value="C:endomembrane system"/>
    <property type="evidence" value="ECO:0007669"/>
    <property type="project" value="UniProtKB-SubCell"/>
</dbReference>
<organism evidence="6 7">
    <name type="scientific">Patulibacter medicamentivorans</name>
    <dbReference type="NCBI Taxonomy" id="1097667"/>
    <lineage>
        <taxon>Bacteria</taxon>
        <taxon>Bacillati</taxon>
        <taxon>Actinomycetota</taxon>
        <taxon>Thermoleophilia</taxon>
        <taxon>Solirubrobacterales</taxon>
        <taxon>Patulibacteraceae</taxon>
        <taxon>Patulibacter</taxon>
    </lineage>
</organism>
<evidence type="ECO:0000313" key="6">
    <source>
        <dbReference type="EMBL" id="EHN12523.1"/>
    </source>
</evidence>
<keyword evidence="7" id="KW-1185">Reference proteome</keyword>
<evidence type="ECO:0000256" key="5">
    <source>
        <dbReference type="SAM" id="Phobius"/>
    </source>
</evidence>
<gene>
    <name evidence="6" type="ORF">PAI11_05460</name>
</gene>
<proteinExistence type="predicted"/>
<reference evidence="6 7" key="1">
    <citation type="journal article" date="2013" name="Biodegradation">
        <title>Quantitative proteomic analysis of ibuprofen-degrading Patulibacter sp. strain I11.</title>
        <authorList>
            <person name="Almeida B."/>
            <person name="Kjeldal H."/>
            <person name="Lolas I."/>
            <person name="Knudsen A.D."/>
            <person name="Carvalho G."/>
            <person name="Nielsen K.L."/>
            <person name="Barreto Crespo M.T."/>
            <person name="Stensballe A."/>
            <person name="Nielsen J.L."/>
        </authorList>
    </citation>
    <scope>NUCLEOTIDE SEQUENCE [LARGE SCALE GENOMIC DNA]</scope>
    <source>
        <strain evidence="6 7">I11</strain>
    </source>
</reference>
<dbReference type="AlphaFoldDB" id="H0E184"/>
<evidence type="ECO:0008006" key="8">
    <source>
        <dbReference type="Google" id="ProtNLM"/>
    </source>
</evidence>
<keyword evidence="4 5" id="KW-0472">Membrane</keyword>
<feature type="transmembrane region" description="Helical" evidence="5">
    <location>
        <begin position="166"/>
        <end position="186"/>
    </location>
</feature>
<dbReference type="GO" id="GO:0005384">
    <property type="term" value="F:manganese ion transmembrane transporter activity"/>
    <property type="evidence" value="ECO:0007669"/>
    <property type="project" value="InterPro"/>
</dbReference>
<evidence type="ECO:0000256" key="2">
    <source>
        <dbReference type="ARBA" id="ARBA00022692"/>
    </source>
</evidence>
<dbReference type="InterPro" id="IPR008217">
    <property type="entry name" value="Ccc1_fam"/>
</dbReference>
<feature type="transmembrane region" description="Helical" evidence="5">
    <location>
        <begin position="63"/>
        <end position="85"/>
    </location>
</feature>
<dbReference type="PANTHER" id="PTHR31851">
    <property type="entry name" value="FE(2+)/MN(2+) TRANSPORTER PCL1"/>
    <property type="match status" value="1"/>
</dbReference>
<dbReference type="GO" id="GO:0030026">
    <property type="term" value="P:intracellular manganese ion homeostasis"/>
    <property type="evidence" value="ECO:0007669"/>
    <property type="project" value="InterPro"/>
</dbReference>